<accession>A0ABW2WJW3</accession>
<dbReference type="RefSeq" id="WP_381614840.1">
    <property type="nucleotide sequence ID" value="NZ_JBHTEB010000001.1"/>
</dbReference>
<feature type="chain" id="PRO_5045614881" evidence="2">
    <location>
        <begin position="27"/>
        <end position="932"/>
    </location>
</feature>
<comment type="caution">
    <text evidence="3">The sequence shown here is derived from an EMBL/GenBank/DDBJ whole genome shotgun (WGS) entry which is preliminary data.</text>
</comment>
<reference evidence="4" key="1">
    <citation type="journal article" date="2019" name="Int. J. Syst. Evol. Microbiol.">
        <title>The Global Catalogue of Microorganisms (GCM) 10K type strain sequencing project: providing services to taxonomists for standard genome sequencing and annotation.</title>
        <authorList>
            <consortium name="The Broad Institute Genomics Platform"/>
            <consortium name="The Broad Institute Genome Sequencing Center for Infectious Disease"/>
            <person name="Wu L."/>
            <person name="Ma J."/>
        </authorList>
    </citation>
    <scope>NUCLEOTIDE SEQUENCE [LARGE SCALE GENOMIC DNA]</scope>
    <source>
        <strain evidence="4">CGMCC 4.7400</strain>
    </source>
</reference>
<dbReference type="Pfam" id="PF13517">
    <property type="entry name" value="FG-GAP_3"/>
    <property type="match status" value="1"/>
</dbReference>
<dbReference type="SUPFAM" id="SSF69318">
    <property type="entry name" value="Integrin alpha N-terminal domain"/>
    <property type="match status" value="1"/>
</dbReference>
<evidence type="ECO:0000256" key="1">
    <source>
        <dbReference type="ARBA" id="ARBA00022729"/>
    </source>
</evidence>
<dbReference type="InterPro" id="IPR028994">
    <property type="entry name" value="Integrin_alpha_N"/>
</dbReference>
<protein>
    <submittedName>
        <fullName evidence="3">FG-GAP repeat domain-containing protein</fullName>
    </submittedName>
</protein>
<keyword evidence="1 2" id="KW-0732">Signal</keyword>
<evidence type="ECO:0000313" key="4">
    <source>
        <dbReference type="Proteomes" id="UP001597023"/>
    </source>
</evidence>
<organism evidence="3 4">
    <name type="scientific">Streptomyces flavalbus</name>
    <dbReference type="NCBI Taxonomy" id="2665155"/>
    <lineage>
        <taxon>Bacteria</taxon>
        <taxon>Bacillati</taxon>
        <taxon>Actinomycetota</taxon>
        <taxon>Actinomycetes</taxon>
        <taxon>Kitasatosporales</taxon>
        <taxon>Streptomycetaceae</taxon>
        <taxon>Streptomyces</taxon>
    </lineage>
</organism>
<dbReference type="Proteomes" id="UP001597023">
    <property type="component" value="Unassembled WGS sequence"/>
</dbReference>
<evidence type="ECO:0000313" key="3">
    <source>
        <dbReference type="EMBL" id="MFD0318216.1"/>
    </source>
</evidence>
<dbReference type="EMBL" id="JBHTEB010000001">
    <property type="protein sequence ID" value="MFD0318216.1"/>
    <property type="molecule type" value="Genomic_DNA"/>
</dbReference>
<dbReference type="PANTHER" id="PTHR44103">
    <property type="entry name" value="PROPROTEIN CONVERTASE P"/>
    <property type="match status" value="1"/>
</dbReference>
<evidence type="ECO:0000256" key="2">
    <source>
        <dbReference type="SAM" id="SignalP"/>
    </source>
</evidence>
<dbReference type="InterPro" id="IPR013517">
    <property type="entry name" value="FG-GAP"/>
</dbReference>
<proteinExistence type="predicted"/>
<dbReference type="Gene3D" id="2.130.10.130">
    <property type="entry name" value="Integrin alpha, N-terminal"/>
    <property type="match status" value="1"/>
</dbReference>
<sequence>MRRRQFGRGGTALALGVVLAAGAAGAVPAGTAVAVGADQVVGAGEVGEVVLPAADRSTTRNPGFIGFGDTGVLSNPEGSSGWLWTDYATRETRQMTEFADTQQPNGLAQSDTTYTLSSDAEGRRVVRFRAMGSGEDRGSVTVPTGLTYAGTAGEGVVVAYLGSASSVRELHLLKQAADGGTEDTKVTGWPADAKLLALSGRDDRSLLLRYRVPTEDPEVFQYQLVLVDVRDGTWTKLFAPYNTNSARLPVLAEGYVGWWYPGAGARLLRRDALDGPVITVPSQGTGGKTDFTVIGDDVVVATYGDETRSVLTRPLTDAGEWRTLLPQMDGWVHASADGSAVVVGGPDKAHWGIHRLSEASDGQIVTDELMDLPPVPAPVDGLSLVGGTLAWTDQTSPPSHDVMFNTRTVSADALPQAGPVRPAGGWVKPCIFTCSCVRLFGTGDGSVVYSDLDNSQLVHRRTPAGDVQTMTVPGFYGEVSAAQGRYALLSGGANHKHFLVDWTQSKVVLTRTAVAAALWDGQLWTTTSTAGHLSVSRIGSTAAAVDVNVGSACVPSELQANGRFVYWVCAAQKKAGVFDRSRGRSVTVPVGDALLADGFLVRHDNGRGKLVRTDVRSGQAVSSDLADLPATKNLMPEGSTSDRRVRWTLDPDMGRVAFVDAGERIHLLTAGTLAAPVRRDHAGRDGIGDLLTLNSSGTLTFQQGTGNGTFSGKVSGGGWPTSVRAVPFGDLSGDRCNDVLVRLSSGALRAYKPGCGAALKPSTPYTSLGTSGWTQYDVLTAPGDVTKDGLPDLIARNSSTGTVYLYKGTSTGKLSTRVKLYDNWKTYKKIVGAGDLNGDGVGDLLAQDKSNNLYRYYGKGNGTFTARVKLFTNWGGSYNTVVGVGDITGDGKADLVSRDSSGNVWRNNGDGRGSFGARVKIASGWQGYKGLF</sequence>
<feature type="signal peptide" evidence="2">
    <location>
        <begin position="1"/>
        <end position="26"/>
    </location>
</feature>
<gene>
    <name evidence="3" type="ORF">ACFQZ6_29200</name>
</gene>
<dbReference type="PANTHER" id="PTHR44103:SF1">
    <property type="entry name" value="PROPROTEIN CONVERTASE P"/>
    <property type="match status" value="1"/>
</dbReference>
<name>A0ABW2WJW3_9ACTN</name>
<keyword evidence="4" id="KW-1185">Reference proteome</keyword>